<accession>A0A9X9MFH9</accession>
<keyword evidence="3" id="KW-1185">Reference proteome</keyword>
<name>A0A9X9MFH9_BLUGR</name>
<evidence type="ECO:0000313" key="2">
    <source>
        <dbReference type="EMBL" id="VDB84383.1"/>
    </source>
</evidence>
<proteinExistence type="predicted"/>
<sequence>MAIYKMAKACSGSRRFFLFSIWWMLTVEGRLKVPSTKVSSGISECILYISSPNVKLSYRRI</sequence>
<dbReference type="EMBL" id="LR026988">
    <property type="protein sequence ID" value="VDB84383.1"/>
    <property type="molecule type" value="Genomic_DNA"/>
</dbReference>
<reference evidence="2 3" key="1">
    <citation type="submission" date="2018-08" db="EMBL/GenBank/DDBJ databases">
        <authorList>
            <person name="Muller C M."/>
        </authorList>
    </citation>
    <scope>NUCLEOTIDE SEQUENCE [LARGE SCALE GENOMIC DNA]</scope>
</reference>
<protein>
    <submittedName>
        <fullName evidence="2">Bgt-55118</fullName>
    </submittedName>
</protein>
<keyword evidence="1" id="KW-0732">Signal</keyword>
<evidence type="ECO:0000313" key="3">
    <source>
        <dbReference type="Proteomes" id="UP000324639"/>
    </source>
</evidence>
<evidence type="ECO:0000256" key="1">
    <source>
        <dbReference type="SAM" id="SignalP"/>
    </source>
</evidence>
<dbReference type="Proteomes" id="UP000324639">
    <property type="component" value="Chromosome Bgt_-05"/>
</dbReference>
<feature type="signal peptide" evidence="1">
    <location>
        <begin position="1"/>
        <end position="29"/>
    </location>
</feature>
<dbReference type="AlphaFoldDB" id="A0A9X9MFH9"/>
<feature type="chain" id="PRO_5040868714" evidence="1">
    <location>
        <begin position="30"/>
        <end position="61"/>
    </location>
</feature>
<gene>
    <name evidence="2" type="ORF">BGT96224V316_LOCUS3971</name>
</gene>
<organism evidence="2 3">
    <name type="scientific">Blumeria graminis f. sp. tritici</name>
    <dbReference type="NCBI Taxonomy" id="62690"/>
    <lineage>
        <taxon>Eukaryota</taxon>
        <taxon>Fungi</taxon>
        <taxon>Dikarya</taxon>
        <taxon>Ascomycota</taxon>
        <taxon>Pezizomycotina</taxon>
        <taxon>Leotiomycetes</taxon>
        <taxon>Erysiphales</taxon>
        <taxon>Erysiphaceae</taxon>
        <taxon>Blumeria</taxon>
    </lineage>
</organism>